<feature type="region of interest" description="Disordered" evidence="1">
    <location>
        <begin position="206"/>
        <end position="232"/>
    </location>
</feature>
<dbReference type="EMBL" id="MU793367">
    <property type="protein sequence ID" value="KAJ3784688.1"/>
    <property type="molecule type" value="Genomic_DNA"/>
</dbReference>
<dbReference type="PANTHER" id="PTHR46929">
    <property type="entry name" value="EXPRESSED PROTEIN"/>
    <property type="match status" value="1"/>
</dbReference>
<evidence type="ECO:0000313" key="3">
    <source>
        <dbReference type="EMBL" id="KAJ3784688.1"/>
    </source>
</evidence>
<proteinExistence type="predicted"/>
<dbReference type="PANTHER" id="PTHR46929:SF3">
    <property type="entry name" value="MYB_SANT-LIKE DOMAIN-CONTAINING PROTEIN"/>
    <property type="match status" value="1"/>
</dbReference>
<comment type="caution">
    <text evidence="3">The sequence shown here is derived from an EMBL/GenBank/DDBJ whole genome shotgun (WGS) entry which is preliminary data.</text>
</comment>
<feature type="region of interest" description="Disordered" evidence="1">
    <location>
        <begin position="157"/>
        <end position="181"/>
    </location>
</feature>
<protein>
    <recommendedName>
        <fullName evidence="2">Myb/SANT-like domain-containing protein</fullName>
    </recommendedName>
</protein>
<evidence type="ECO:0000313" key="4">
    <source>
        <dbReference type="Proteomes" id="UP001163798"/>
    </source>
</evidence>
<accession>A0AA38KZ18</accession>
<gene>
    <name evidence="3" type="ORF">GGU10DRAFT_388105</name>
</gene>
<dbReference type="InterPro" id="IPR024752">
    <property type="entry name" value="Myb/SANT-like_dom"/>
</dbReference>
<feature type="domain" description="Myb/SANT-like" evidence="2">
    <location>
        <begin position="20"/>
        <end position="109"/>
    </location>
</feature>
<evidence type="ECO:0000256" key="1">
    <source>
        <dbReference type="SAM" id="MobiDB-lite"/>
    </source>
</evidence>
<feature type="region of interest" description="Disordered" evidence="1">
    <location>
        <begin position="1"/>
        <end position="21"/>
    </location>
</feature>
<dbReference type="Pfam" id="PF12776">
    <property type="entry name" value="Myb_DNA-bind_3"/>
    <property type="match status" value="1"/>
</dbReference>
<reference evidence="3" key="1">
    <citation type="submission" date="2022-08" db="EMBL/GenBank/DDBJ databases">
        <authorList>
            <consortium name="DOE Joint Genome Institute"/>
            <person name="Min B."/>
            <person name="Riley R."/>
            <person name="Sierra-Patev S."/>
            <person name="Naranjo-Ortiz M."/>
            <person name="Looney B."/>
            <person name="Konkel Z."/>
            <person name="Slot J.C."/>
            <person name="Sakamoto Y."/>
            <person name="Steenwyk J.L."/>
            <person name="Rokas A."/>
            <person name="Carro J."/>
            <person name="Camarero S."/>
            <person name="Ferreira P."/>
            <person name="Molpeceres G."/>
            <person name="Ruiz-Duenas F.J."/>
            <person name="Serrano A."/>
            <person name="Henrissat B."/>
            <person name="Drula E."/>
            <person name="Hughes K.W."/>
            <person name="Mata J.L."/>
            <person name="Ishikawa N.K."/>
            <person name="Vargas-Isla R."/>
            <person name="Ushijima S."/>
            <person name="Smith C.A."/>
            <person name="Ahrendt S."/>
            <person name="Andreopoulos W."/>
            <person name="He G."/>
            <person name="Labutti K."/>
            <person name="Lipzen A."/>
            <person name="Ng V."/>
            <person name="Sandor L."/>
            <person name="Barry K."/>
            <person name="Martinez A.T."/>
            <person name="Xiao Y."/>
            <person name="Gibbons J.G."/>
            <person name="Terashima K."/>
            <person name="Hibbett D.S."/>
            <person name="Grigoriev I.V."/>
        </authorList>
    </citation>
    <scope>NUCLEOTIDE SEQUENCE</scope>
    <source>
        <strain evidence="3">TFB10291</strain>
    </source>
</reference>
<keyword evidence="4" id="KW-1185">Reference proteome</keyword>
<name>A0AA38KZ18_9AGAR</name>
<dbReference type="AlphaFoldDB" id="A0AA38KZ18"/>
<dbReference type="Proteomes" id="UP001163798">
    <property type="component" value="Unassembled WGS sequence"/>
</dbReference>
<evidence type="ECO:0000259" key="2">
    <source>
        <dbReference type="Pfam" id="PF12776"/>
    </source>
</evidence>
<sequence>MAGSIAKGQAESAEKARAGWDSTSEAALIEGLQNTVRKGQKSDNNFKTSVYQNISVDLKKLGYKFDHKQVKSSQFKTAQKIVDTLLHKFSGFGWDEATKCVTASEKVWQGVLYDENGNQKKNFSQYNYYRGHCFLLYNEVTEIIGGSTAKGAFAFSSTSTEQPLEGNGNEGDDLTRDSDTEQLHTSDAISTITSVATTPVVTVSSVSVTRKRAATPPSSPTPKRYKPTSSTQIGSLCESVNRLVSGIVPTPRKDGASPNKKLRAFKVVQAEEGLSPHSLARARRVFRGDEDLADEYLSFDFNDTVQREARAIWLADEMERLG</sequence>
<organism evidence="3 4">
    <name type="scientific">Lentinula aff. detonsa</name>
    <dbReference type="NCBI Taxonomy" id="2804958"/>
    <lineage>
        <taxon>Eukaryota</taxon>
        <taxon>Fungi</taxon>
        <taxon>Dikarya</taxon>
        <taxon>Basidiomycota</taxon>
        <taxon>Agaricomycotina</taxon>
        <taxon>Agaricomycetes</taxon>
        <taxon>Agaricomycetidae</taxon>
        <taxon>Agaricales</taxon>
        <taxon>Marasmiineae</taxon>
        <taxon>Omphalotaceae</taxon>
        <taxon>Lentinula</taxon>
    </lineage>
</organism>